<comment type="caution">
    <text evidence="1">The sequence shown here is derived from an EMBL/GenBank/DDBJ whole genome shotgun (WGS) entry which is preliminary data.</text>
</comment>
<evidence type="ECO:0008006" key="3">
    <source>
        <dbReference type="Google" id="ProtNLM"/>
    </source>
</evidence>
<sequence length="599" mass="62537">MANLQEKLFWEPGIYQLETSDPVLAGPDGIDNLQGKQLANRTVYLKDQVEQLASGKQPAGNAAKLSAARKIEITGDGSWNVSFDGSKDASGQLTLRDSGVAPGDYGIVTVDAKGRVTKARQMSGDDVPAHDWSKVASGKPTTLAGYGISDGASKTDLQNAVNGLASGAPANLNTLQELAASLNNDPKYSATVDGKLASKADKATTLAGYGITDAQPSNPDLAALANLKGAAGFYVNTGPGAATVRSLAAGQGISVSNGDGKTGNPTVALANSGASAGTYGMVTVDAMGRVTAGRQMGGEDVPAHDWGKIASGKPNTLAGYGISDAASKNDLQAAVSGLVSGAPANLNTLQELAAAVNNDAKFSATLDGKLADKADKATTLAGYGITDAVTVAMLPRKNLLQDSGRFCDPSETYANPLTKPFLIPPWNKYATEVINSYKYSHDNISYGGGNGVINPIIQDLLKAMKRSNENARYGNEFYVAEFKYTSATYGQIQQDGRAMSISTAIGASTDGIMTFMFWIRCQSGSIMLDVATHMNGQPFANRRITPADGWVHLAGISNWNRGYSICHLRAEDNSSYQLALPAALSGVHLGYMHVSPISF</sequence>
<name>A0ABV0HCP9_9NEIS</name>
<accession>A0ABV0HCP9</accession>
<evidence type="ECO:0000313" key="2">
    <source>
        <dbReference type="Proteomes" id="UP001438292"/>
    </source>
</evidence>
<dbReference type="EMBL" id="JBDQQU010000319">
    <property type="protein sequence ID" value="MEO3957310.1"/>
    <property type="molecule type" value="Genomic_DNA"/>
</dbReference>
<keyword evidence="2" id="KW-1185">Reference proteome</keyword>
<gene>
    <name evidence="1" type="ORF">ABH309_22970</name>
</gene>
<organism evidence="1 2">
    <name type="scientific">Chromobacterium piscinae</name>
    <dbReference type="NCBI Taxonomy" id="686831"/>
    <lineage>
        <taxon>Bacteria</taxon>
        <taxon>Pseudomonadati</taxon>
        <taxon>Pseudomonadota</taxon>
        <taxon>Betaproteobacteria</taxon>
        <taxon>Neisseriales</taxon>
        <taxon>Chromobacteriaceae</taxon>
        <taxon>Chromobacterium</taxon>
    </lineage>
</organism>
<dbReference type="Proteomes" id="UP001438292">
    <property type="component" value="Unassembled WGS sequence"/>
</dbReference>
<dbReference type="RefSeq" id="WP_346194232.1">
    <property type="nucleotide sequence ID" value="NZ_JBDJHV010000010.1"/>
</dbReference>
<proteinExistence type="predicted"/>
<reference evidence="1 2" key="1">
    <citation type="submission" date="2024-05" db="EMBL/GenBank/DDBJ databases">
        <authorList>
            <person name="De Oliveira J.P."/>
            <person name="Noriler S.A."/>
            <person name="De Oliveira A.G."/>
            <person name="Sipoli D.S."/>
        </authorList>
    </citation>
    <scope>NUCLEOTIDE SEQUENCE [LARGE SCALE GENOMIC DNA]</scope>
    <source>
        <strain evidence="1 2">LABIM186</strain>
    </source>
</reference>
<evidence type="ECO:0000313" key="1">
    <source>
        <dbReference type="EMBL" id="MEO3957310.1"/>
    </source>
</evidence>
<protein>
    <recommendedName>
        <fullName evidence="3">Tail fiber protein</fullName>
    </recommendedName>
</protein>